<evidence type="ECO:0000256" key="1">
    <source>
        <dbReference type="SAM" id="MobiDB-lite"/>
    </source>
</evidence>
<feature type="chain" id="PRO_5032408090" description="Polymerase nucleotidyl transferase domain-containing protein" evidence="2">
    <location>
        <begin position="27"/>
        <end position="589"/>
    </location>
</feature>
<feature type="compositionally biased region" description="Basic and acidic residues" evidence="1">
    <location>
        <begin position="95"/>
        <end position="109"/>
    </location>
</feature>
<keyword evidence="4" id="KW-1185">Reference proteome</keyword>
<dbReference type="SUPFAM" id="SSF81301">
    <property type="entry name" value="Nucleotidyltransferase"/>
    <property type="match status" value="1"/>
</dbReference>
<keyword evidence="2" id="KW-0732">Signal</keyword>
<proteinExistence type="predicted"/>
<feature type="signal peptide" evidence="2">
    <location>
        <begin position="1"/>
        <end position="26"/>
    </location>
</feature>
<dbReference type="AlphaFoldDB" id="A0A812NS18"/>
<gene>
    <name evidence="3" type="ORF">SNAT2548_LOCUS15831</name>
</gene>
<reference evidence="3" key="1">
    <citation type="submission" date="2021-02" db="EMBL/GenBank/DDBJ databases">
        <authorList>
            <person name="Dougan E. K."/>
            <person name="Rhodes N."/>
            <person name="Thang M."/>
            <person name="Chan C."/>
        </authorList>
    </citation>
    <scope>NUCLEOTIDE SEQUENCE</scope>
</reference>
<organism evidence="3 4">
    <name type="scientific">Symbiodinium natans</name>
    <dbReference type="NCBI Taxonomy" id="878477"/>
    <lineage>
        <taxon>Eukaryota</taxon>
        <taxon>Sar</taxon>
        <taxon>Alveolata</taxon>
        <taxon>Dinophyceae</taxon>
        <taxon>Suessiales</taxon>
        <taxon>Symbiodiniaceae</taxon>
        <taxon>Symbiodinium</taxon>
    </lineage>
</organism>
<feature type="region of interest" description="Disordered" evidence="1">
    <location>
        <begin position="89"/>
        <end position="109"/>
    </location>
</feature>
<evidence type="ECO:0008006" key="5">
    <source>
        <dbReference type="Google" id="ProtNLM"/>
    </source>
</evidence>
<comment type="caution">
    <text evidence="3">The sequence shown here is derived from an EMBL/GenBank/DDBJ whole genome shotgun (WGS) entry which is preliminary data.</text>
</comment>
<dbReference type="Proteomes" id="UP000604046">
    <property type="component" value="Unassembled WGS sequence"/>
</dbReference>
<sequence length="589" mass="65499">MKPPRASAQCLCRLVELACILVACLPWQPRPWAFASPGQSSSDRQPLHEHLVTLSAALQQHKLPERASALIARLQPIIQEALVRWAAEEGPEPNSLDKRERNARVRRAAEGSPGWPEIADFINKAGGFHGLVGRLVNMELAGVGRRVPWPWKKLRRRRRKAGVPRCNQASPPEIAVVGSVPKGTALPLSDIDLLWFAGDVLADEGRAQRLAATVFEALWAKKDFQGLEKGRFGIKGKWNGSAFDLLLGFHVRPTEIPVYADADCRHLSSSLNVIRQQVFLASPRHHHAVPAVRSLKLCFFMLKQQSNISLGGACPASYALELLSLTMWELGLRTVTEIFLGCLRFLVAAEELSKRGRLTVDLLKSPAIDFVPCTSSLGSTSAPEGRLSVMERYEHLQSSQTCFIMNDPWCGEVVFSSLENMTAVAEAASETLRLCRSHPQPLRAIFARHPLRELREIFGLPANASLPWRELKDPGGDRLQLQLRGAAYTDPQGFPRWMQTGMNMDAQWSFLSRRQLQKWLGPVKSSECYRALFQRLTCRKNLLPLQEKRVAGAWSSYLRCDEALAGLVSELGTWASTSSTTPPPSFQSS</sequence>
<dbReference type="InterPro" id="IPR043519">
    <property type="entry name" value="NT_sf"/>
</dbReference>
<dbReference type="EMBL" id="CAJNDS010002066">
    <property type="protein sequence ID" value="CAE7300971.1"/>
    <property type="molecule type" value="Genomic_DNA"/>
</dbReference>
<protein>
    <recommendedName>
        <fullName evidence="5">Polymerase nucleotidyl transferase domain-containing protein</fullName>
    </recommendedName>
</protein>
<accession>A0A812NS18</accession>
<evidence type="ECO:0000313" key="3">
    <source>
        <dbReference type="EMBL" id="CAE7300971.1"/>
    </source>
</evidence>
<evidence type="ECO:0000256" key="2">
    <source>
        <dbReference type="SAM" id="SignalP"/>
    </source>
</evidence>
<name>A0A812NS18_9DINO</name>
<evidence type="ECO:0000313" key="4">
    <source>
        <dbReference type="Proteomes" id="UP000604046"/>
    </source>
</evidence>